<reference evidence="2 3" key="1">
    <citation type="submission" date="2017-10" db="EMBL/GenBank/DDBJ databases">
        <title>Comparative genomics in systemic dimorphic fungi from Ajellomycetaceae.</title>
        <authorList>
            <person name="Munoz J.F."/>
            <person name="Mcewen J.G."/>
            <person name="Clay O.K."/>
            <person name="Cuomo C.A."/>
        </authorList>
    </citation>
    <scope>NUCLEOTIDE SEQUENCE [LARGE SCALE GENOMIC DNA]</scope>
    <source>
        <strain evidence="2 3">UAMH4076</strain>
    </source>
</reference>
<feature type="region of interest" description="Disordered" evidence="1">
    <location>
        <begin position="69"/>
        <end position="88"/>
    </location>
</feature>
<keyword evidence="3" id="KW-1185">Reference proteome</keyword>
<dbReference type="VEuPathDB" id="FungiDB:EMCG_01637"/>
<proteinExistence type="predicted"/>
<protein>
    <submittedName>
        <fullName evidence="2">Uncharacterized protein</fullName>
    </submittedName>
</protein>
<name>A0A2B7ZFQ0_9EURO</name>
<accession>A0A2B7ZFQ0</accession>
<sequence>MMIPSLINHPPAAVGANTTTPAPTIPISERCSYRHRYGHEEWTCHYKNPHTRNEAWRRDNRHLIDHFKAQHERYIKNSPANPNDNRDI</sequence>
<dbReference type="EMBL" id="PDND01000107">
    <property type="protein sequence ID" value="PGH32019.1"/>
    <property type="molecule type" value="Genomic_DNA"/>
</dbReference>
<organism evidence="2 3">
    <name type="scientific">[Emmonsia] crescens</name>
    <dbReference type="NCBI Taxonomy" id="73230"/>
    <lineage>
        <taxon>Eukaryota</taxon>
        <taxon>Fungi</taxon>
        <taxon>Dikarya</taxon>
        <taxon>Ascomycota</taxon>
        <taxon>Pezizomycotina</taxon>
        <taxon>Eurotiomycetes</taxon>
        <taxon>Eurotiomycetidae</taxon>
        <taxon>Onygenales</taxon>
        <taxon>Ajellomycetaceae</taxon>
        <taxon>Emergomyces</taxon>
    </lineage>
</organism>
<evidence type="ECO:0000256" key="1">
    <source>
        <dbReference type="SAM" id="MobiDB-lite"/>
    </source>
</evidence>
<feature type="region of interest" description="Disordered" evidence="1">
    <location>
        <begin position="1"/>
        <end position="21"/>
    </location>
</feature>
<dbReference type="AlphaFoldDB" id="A0A2B7ZFQ0"/>
<dbReference type="Proteomes" id="UP000226031">
    <property type="component" value="Unassembled WGS sequence"/>
</dbReference>
<evidence type="ECO:0000313" key="3">
    <source>
        <dbReference type="Proteomes" id="UP000226031"/>
    </source>
</evidence>
<feature type="compositionally biased region" description="Polar residues" evidence="1">
    <location>
        <begin position="78"/>
        <end position="88"/>
    </location>
</feature>
<comment type="caution">
    <text evidence="2">The sequence shown here is derived from an EMBL/GenBank/DDBJ whole genome shotgun (WGS) entry which is preliminary data.</text>
</comment>
<evidence type="ECO:0000313" key="2">
    <source>
        <dbReference type="EMBL" id="PGH32019.1"/>
    </source>
</evidence>
<gene>
    <name evidence="2" type="ORF">GX50_05213</name>
</gene>